<dbReference type="Gene3D" id="3.30.470.20">
    <property type="entry name" value="ATP-grasp fold, B domain"/>
    <property type="match status" value="1"/>
</dbReference>
<proteinExistence type="predicted"/>
<dbReference type="Pfam" id="PF10251">
    <property type="entry name" value="PEN-2"/>
    <property type="match status" value="1"/>
</dbReference>
<dbReference type="InterPro" id="IPR030664">
    <property type="entry name" value="SdhA/FrdA/AprA"/>
</dbReference>
<evidence type="ECO:0000256" key="1">
    <source>
        <dbReference type="ARBA" id="ARBA00022630"/>
    </source>
</evidence>
<sequence length="479" mass="53983">MVSEMDHVDLDDQTQEDVASIMCIDQFSTIGIDLIRGARCVAIMKIMSIDMTRDLLKPPLEQSIVLDSYREMDYFTKEKDYIEVHGNRFWKPFVEKHIDGDYSSIMIYYGSIDDPVVESIGFHTKLVLCSLQHCVVSTSTISKRSAGGCHSTKDSGSKFNFVPAYKWVSNVEIMDSFETLSSSANTYDRKKAISQRVKIRFHHFRPLRSIELIFENYGLPCSQTKVEKLYQQAISGQSVDFGKDGETYICSCVADGARHALLHTIYVQVMRHNTQFVAEYFALHILMDRGRSCPRVIAWILEDGTLHQFQAVSITLLTKEDDNFYFSVISAHTYTTGDGNVVVASVKFSLHALDYSDVVASAIGFSVFSVLLCSWVLTFAIGGEHLFGPTWDQLTNSSHCDFYVPVPVMLSSHHVSSSNQGEQCKPDTESQILPLLRRVEFEAISPCPLSNHNVLSKSSSLHATSLLMEYPHSQIYYTP</sequence>
<dbReference type="InterPro" id="IPR019379">
    <property type="entry name" value="Gamma_Secretase_Asp_P_PEN2"/>
</dbReference>
<feature type="domain" description="FAD-dependent oxidoreductase 2 FAD-binding" evidence="3">
    <location>
        <begin position="214"/>
        <end position="347"/>
    </location>
</feature>
<gene>
    <name evidence="4" type="ORF">V6N11_044251</name>
</gene>
<name>A0ABR2REM8_9ROSI</name>
<dbReference type="InterPro" id="IPR036188">
    <property type="entry name" value="FAD/NAD-bd_sf"/>
</dbReference>
<keyword evidence="5" id="KW-1185">Reference proteome</keyword>
<dbReference type="Pfam" id="PF00890">
    <property type="entry name" value="FAD_binding_2"/>
    <property type="match status" value="1"/>
</dbReference>
<evidence type="ECO:0000313" key="4">
    <source>
        <dbReference type="EMBL" id="KAK9011400.1"/>
    </source>
</evidence>
<accession>A0ABR2REM8</accession>
<dbReference type="Proteomes" id="UP001396334">
    <property type="component" value="Unassembled WGS sequence"/>
</dbReference>
<keyword evidence="1" id="KW-0285">Flavoprotein</keyword>
<keyword evidence="2" id="KW-0560">Oxidoreductase</keyword>
<dbReference type="PANTHER" id="PTHR11632:SF51">
    <property type="entry name" value="SUCCINATE DEHYDROGENASE [UBIQUINONE] FLAVOPROTEIN SUBUNIT, MITOCHONDRIAL"/>
    <property type="match status" value="1"/>
</dbReference>
<dbReference type="InterPro" id="IPR003953">
    <property type="entry name" value="FAD-dep_OxRdtase_2_FAD-bd"/>
</dbReference>
<protein>
    <recommendedName>
        <fullName evidence="3">FAD-dependent oxidoreductase 2 FAD-binding domain-containing protein</fullName>
    </recommendedName>
</protein>
<evidence type="ECO:0000259" key="3">
    <source>
        <dbReference type="Pfam" id="PF00890"/>
    </source>
</evidence>
<dbReference type="Gene3D" id="3.50.50.60">
    <property type="entry name" value="FAD/NAD(P)-binding domain"/>
    <property type="match status" value="1"/>
</dbReference>
<comment type="caution">
    <text evidence="4">The sequence shown here is derived from an EMBL/GenBank/DDBJ whole genome shotgun (WGS) entry which is preliminary data.</text>
</comment>
<dbReference type="PANTHER" id="PTHR11632">
    <property type="entry name" value="SUCCINATE DEHYDROGENASE 2 FLAVOPROTEIN SUBUNIT"/>
    <property type="match status" value="1"/>
</dbReference>
<dbReference type="EMBL" id="JBBPBN010000023">
    <property type="protein sequence ID" value="KAK9011400.1"/>
    <property type="molecule type" value="Genomic_DNA"/>
</dbReference>
<organism evidence="4 5">
    <name type="scientific">Hibiscus sabdariffa</name>
    <name type="common">roselle</name>
    <dbReference type="NCBI Taxonomy" id="183260"/>
    <lineage>
        <taxon>Eukaryota</taxon>
        <taxon>Viridiplantae</taxon>
        <taxon>Streptophyta</taxon>
        <taxon>Embryophyta</taxon>
        <taxon>Tracheophyta</taxon>
        <taxon>Spermatophyta</taxon>
        <taxon>Magnoliopsida</taxon>
        <taxon>eudicotyledons</taxon>
        <taxon>Gunneridae</taxon>
        <taxon>Pentapetalae</taxon>
        <taxon>rosids</taxon>
        <taxon>malvids</taxon>
        <taxon>Malvales</taxon>
        <taxon>Malvaceae</taxon>
        <taxon>Malvoideae</taxon>
        <taxon>Hibiscus</taxon>
    </lineage>
</organism>
<reference evidence="4 5" key="1">
    <citation type="journal article" date="2024" name="G3 (Bethesda)">
        <title>Genome assembly of Hibiscus sabdariffa L. provides insights into metabolisms of medicinal natural products.</title>
        <authorList>
            <person name="Kim T."/>
        </authorList>
    </citation>
    <scope>NUCLEOTIDE SEQUENCE [LARGE SCALE GENOMIC DNA]</scope>
    <source>
        <strain evidence="4">TK-2024</strain>
        <tissue evidence="4">Old leaves</tissue>
    </source>
</reference>
<evidence type="ECO:0000313" key="5">
    <source>
        <dbReference type="Proteomes" id="UP001396334"/>
    </source>
</evidence>
<evidence type="ECO:0000256" key="2">
    <source>
        <dbReference type="ARBA" id="ARBA00023002"/>
    </source>
</evidence>